<dbReference type="PROSITE" id="PS50092">
    <property type="entry name" value="TSP1"/>
    <property type="match status" value="2"/>
</dbReference>
<dbReference type="AlphaFoldDB" id="A0A0E9XKI0"/>
<reference evidence="24" key="2">
    <citation type="journal article" date="2015" name="Fish Shellfish Immunol.">
        <title>Early steps in the European eel (Anguilla anguilla)-Vibrio vulnificus interaction in the gills: Role of the RtxA13 toxin.</title>
        <authorList>
            <person name="Callol A."/>
            <person name="Pajuelo D."/>
            <person name="Ebbesson L."/>
            <person name="Teles M."/>
            <person name="MacKenzie S."/>
            <person name="Amaro C."/>
        </authorList>
    </citation>
    <scope>NUCLEOTIDE SEQUENCE</scope>
</reference>
<keyword evidence="10" id="KW-0812">Transmembrane</keyword>
<evidence type="ECO:0000256" key="15">
    <source>
        <dbReference type="ARBA" id="ARBA00023136"/>
    </source>
</evidence>
<evidence type="ECO:0000256" key="8">
    <source>
        <dbReference type="ARBA" id="ARBA00022537"/>
    </source>
</evidence>
<dbReference type="InterPro" id="IPR000884">
    <property type="entry name" value="TSP1_rpt"/>
</dbReference>
<keyword evidence="16 22" id="KW-1015">Disulfide bond</keyword>
<dbReference type="CDD" id="cd00112">
    <property type="entry name" value="LDLa"/>
    <property type="match status" value="1"/>
</dbReference>
<dbReference type="Pfam" id="PF00090">
    <property type="entry name" value="TSP_1"/>
    <property type="match status" value="1"/>
</dbReference>
<keyword evidence="12" id="KW-0391">Immunity</keyword>
<feature type="disulfide bond" evidence="22">
    <location>
        <begin position="65"/>
        <end position="83"/>
    </location>
</feature>
<protein>
    <recommendedName>
        <fullName evidence="4">Complement component C9</fullName>
    </recommendedName>
</protein>
<keyword evidence="15" id="KW-0472">Membrane</keyword>
<keyword evidence="18" id="KW-0325">Glycoprotein</keyword>
<sequence>MGPWSNWSTCDPCSKMQYRSRTVEVFGQFGGLVCNQPLGERRACQTEIACDEIKNPPCSNTEFQCESGTCIKKRLVCNGDNDCGDFSDEDCDDEPRRPCGAKEMELSELARNAGYGISILGSGARANAFNNEFFNGACSRVRDPNTLEFHRTPWNVAVLNYDTRADESYSKEVFETTSTLLKEIMEENKFSISVGLSYKFEPTEIPITTLNVTNAGLSLAYGRKEIIKQVTEHTATKNKSFMRVKGQVQMGTFRMRSRDLRVTDTFLTDVSYLPLEYAKGEYFRFLEDYGTHYAMSGKEGGEYELVYVLNKEYMKTKKVTSRDVQNCFSLDVSVTVQGVPGTEGTASIKPGFCNDLIMKDDGVTDEHALIDKVMTSVRGGTIQTATALKTKIEKTGVMDVDTYVAWAKSLAVAPVVVHSQPEAIQSLIPLNMPHADVKKDNLKRAFEDYIAEYNVCKCQPCQNGGTVTLIDGECLCLCLPQFEGLACQNIKSEELKHHQNTVVQQGNWGCWSSWTSCIGGRKTRTRTCNTKGLTSGTCKGEILDSDYC</sequence>
<keyword evidence="5" id="KW-1134">Transmembrane beta strand</keyword>
<evidence type="ECO:0000256" key="9">
    <source>
        <dbReference type="ARBA" id="ARBA00022588"/>
    </source>
</evidence>
<dbReference type="SMART" id="SM00192">
    <property type="entry name" value="LDLa"/>
    <property type="match status" value="1"/>
</dbReference>
<dbReference type="InterPro" id="IPR023415">
    <property type="entry name" value="LDLR_class-A_CS"/>
</dbReference>
<dbReference type="SMART" id="SM00457">
    <property type="entry name" value="MACPF"/>
    <property type="match status" value="1"/>
</dbReference>
<evidence type="ECO:0000256" key="16">
    <source>
        <dbReference type="ARBA" id="ARBA00023157"/>
    </source>
</evidence>
<evidence type="ECO:0000256" key="7">
    <source>
        <dbReference type="ARBA" id="ARBA00022536"/>
    </source>
</evidence>
<name>A0A0E9XKI0_ANGAN</name>
<keyword evidence="17" id="KW-0179">Complement alternate pathway</keyword>
<dbReference type="GO" id="GO:0031640">
    <property type="term" value="P:killing of cells of another organism"/>
    <property type="evidence" value="ECO:0007669"/>
    <property type="project" value="UniProtKB-KW"/>
</dbReference>
<evidence type="ECO:0000256" key="12">
    <source>
        <dbReference type="ARBA" id="ARBA00022859"/>
    </source>
</evidence>
<evidence type="ECO:0000256" key="10">
    <source>
        <dbReference type="ARBA" id="ARBA00022692"/>
    </source>
</evidence>
<dbReference type="InterPro" id="IPR036383">
    <property type="entry name" value="TSP1_rpt_sf"/>
</dbReference>
<evidence type="ECO:0000256" key="1">
    <source>
        <dbReference type="ARBA" id="ARBA00004276"/>
    </source>
</evidence>
<evidence type="ECO:0000256" key="5">
    <source>
        <dbReference type="ARBA" id="ARBA00022452"/>
    </source>
</evidence>
<comment type="subunit">
    <text evidence="21">Homooligomer; about 20 C9 chains oligomerize to give rise to a huge beta-barrel that forms a 100 Angstrom diameter pore in target membranes. Component of the membrane attack complex (MAC), composed of complement C5b, C6, C7, C8A, C8B, C8G and multiple copies of the pore-forming subunit C9.</text>
</comment>
<feature type="domain" description="MACPF" evidence="23">
    <location>
        <begin position="95"/>
        <end position="457"/>
    </location>
</feature>
<proteinExistence type="inferred from homology"/>
<dbReference type="GO" id="GO:0005576">
    <property type="term" value="C:extracellular region"/>
    <property type="evidence" value="ECO:0007669"/>
    <property type="project" value="UniProtKB-SubCell"/>
</dbReference>
<keyword evidence="11" id="KW-0204">Cytolysis</keyword>
<dbReference type="PANTHER" id="PTHR45742">
    <property type="entry name" value="COMPLEMENT COMPONENT C6"/>
    <property type="match status" value="1"/>
</dbReference>
<comment type="similarity">
    <text evidence="3">Belongs to the complement C6/C7/C8/C9 family.</text>
</comment>
<keyword evidence="13" id="KW-0180">Complement pathway</keyword>
<evidence type="ECO:0000256" key="14">
    <source>
        <dbReference type="ARBA" id="ARBA00023058"/>
    </source>
</evidence>
<dbReference type="InterPro" id="IPR009030">
    <property type="entry name" value="Growth_fac_rcpt_cys_sf"/>
</dbReference>
<comment type="function">
    <text evidence="20">Pore-forming component of the membrane attack complex (MAC), a multiprotein complex activated by the complement cascade, which inserts into a target cell membrane and forms a pore, leading to target cell membrane rupture and cell lysis. The MAC is initiated by proteolytic cleavage of C5 into complement C5b in response to the classical, alternative, lectin and GZMK complement pathways. The complement pathways consist in a cascade of proteins that leads to phagocytosis and breakdown of pathogens and signaling that strengthens the adaptive immune system. Constitutes the pore-forming subunit of the MAC complex: during MAC assembly, C9 associates with the C5b8 intermediate complex, and polymerizes to complete the pore.</text>
</comment>
<dbReference type="InterPro" id="IPR002172">
    <property type="entry name" value="LDrepeatLR_classA_rpt"/>
</dbReference>
<dbReference type="GO" id="GO:0005579">
    <property type="term" value="C:membrane attack complex"/>
    <property type="evidence" value="ECO:0007669"/>
    <property type="project" value="UniProtKB-KW"/>
</dbReference>
<dbReference type="PROSITE" id="PS01209">
    <property type="entry name" value="LDLRA_1"/>
    <property type="match status" value="1"/>
</dbReference>
<evidence type="ECO:0000256" key="4">
    <source>
        <dbReference type="ARBA" id="ARBA00018261"/>
    </source>
</evidence>
<dbReference type="Pfam" id="PF01823">
    <property type="entry name" value="MACPF"/>
    <property type="match status" value="1"/>
</dbReference>
<dbReference type="PROSITE" id="PS51412">
    <property type="entry name" value="MACPF_2"/>
    <property type="match status" value="1"/>
</dbReference>
<evidence type="ECO:0000256" key="19">
    <source>
        <dbReference type="ARBA" id="ARBA00023298"/>
    </source>
</evidence>
<dbReference type="Gene3D" id="4.10.400.10">
    <property type="entry name" value="Low-density Lipoprotein Receptor"/>
    <property type="match status" value="1"/>
</dbReference>
<dbReference type="PROSITE" id="PS50068">
    <property type="entry name" value="LDLRA_2"/>
    <property type="match status" value="1"/>
</dbReference>
<dbReference type="InterPro" id="IPR036055">
    <property type="entry name" value="LDL_receptor-like_sf"/>
</dbReference>
<evidence type="ECO:0000256" key="2">
    <source>
        <dbReference type="ARBA" id="ARBA00004613"/>
    </source>
</evidence>
<feature type="disulfide bond" evidence="22">
    <location>
        <begin position="58"/>
        <end position="70"/>
    </location>
</feature>
<dbReference type="Gene3D" id="2.20.100.10">
    <property type="entry name" value="Thrombospondin type-1 (TSP1) repeat"/>
    <property type="match status" value="1"/>
</dbReference>
<dbReference type="PRINTS" id="PR00764">
    <property type="entry name" value="COMPLEMENTC9"/>
</dbReference>
<keyword evidence="9" id="KW-0399">Innate immunity</keyword>
<dbReference type="GO" id="GO:0044218">
    <property type="term" value="C:other organism cell membrane"/>
    <property type="evidence" value="ECO:0007669"/>
    <property type="project" value="UniProtKB-KW"/>
</dbReference>
<dbReference type="SUPFAM" id="SSF57184">
    <property type="entry name" value="Growth factor receptor domain"/>
    <property type="match status" value="1"/>
</dbReference>
<keyword evidence="19" id="KW-1053">Target membrane</keyword>
<dbReference type="InterPro" id="IPR001862">
    <property type="entry name" value="MAC_perforin"/>
</dbReference>
<dbReference type="SUPFAM" id="SSF57424">
    <property type="entry name" value="LDL receptor-like module"/>
    <property type="match status" value="1"/>
</dbReference>
<evidence type="ECO:0000256" key="22">
    <source>
        <dbReference type="PROSITE-ProRule" id="PRU00124"/>
    </source>
</evidence>
<evidence type="ECO:0000256" key="13">
    <source>
        <dbReference type="ARBA" id="ARBA00022875"/>
    </source>
</evidence>
<evidence type="ECO:0000256" key="20">
    <source>
        <dbReference type="ARBA" id="ARBA00093294"/>
    </source>
</evidence>
<dbReference type="Gene3D" id="2.10.25.10">
    <property type="entry name" value="Laminin"/>
    <property type="match status" value="1"/>
</dbReference>
<dbReference type="SMART" id="SM00209">
    <property type="entry name" value="TSP1"/>
    <property type="match status" value="2"/>
</dbReference>
<evidence type="ECO:0000313" key="24">
    <source>
        <dbReference type="EMBL" id="JAI02937.1"/>
    </source>
</evidence>
<evidence type="ECO:0000256" key="11">
    <source>
        <dbReference type="ARBA" id="ARBA00022852"/>
    </source>
</evidence>
<comment type="caution">
    <text evidence="22">Lacks conserved residue(s) required for the propagation of feature annotation.</text>
</comment>
<evidence type="ECO:0000256" key="21">
    <source>
        <dbReference type="ARBA" id="ARBA00093512"/>
    </source>
</evidence>
<evidence type="ECO:0000259" key="23">
    <source>
        <dbReference type="PROSITE" id="PS51412"/>
    </source>
</evidence>
<evidence type="ECO:0000256" key="3">
    <source>
        <dbReference type="ARBA" id="ARBA00009214"/>
    </source>
</evidence>
<dbReference type="InterPro" id="IPR020863">
    <property type="entry name" value="MACPF_CS"/>
</dbReference>
<keyword evidence="6" id="KW-0964">Secreted</keyword>
<keyword evidence="8" id="KW-1052">Target cell membrane</keyword>
<evidence type="ECO:0000256" key="6">
    <source>
        <dbReference type="ARBA" id="ARBA00022525"/>
    </source>
</evidence>
<dbReference type="GO" id="GO:0006957">
    <property type="term" value="P:complement activation, alternative pathway"/>
    <property type="evidence" value="ECO:0007669"/>
    <property type="project" value="UniProtKB-KW"/>
</dbReference>
<comment type="subcellular location">
    <subcellularLocation>
        <location evidence="2">Secreted</location>
    </subcellularLocation>
    <subcellularLocation>
        <location evidence="1">Target cell membrane</location>
        <topology evidence="1">Multi-pass membrane protein</topology>
    </subcellularLocation>
</comment>
<organism evidence="24">
    <name type="scientific">Anguilla anguilla</name>
    <name type="common">European freshwater eel</name>
    <name type="synonym">Muraena anguilla</name>
    <dbReference type="NCBI Taxonomy" id="7936"/>
    <lineage>
        <taxon>Eukaryota</taxon>
        <taxon>Metazoa</taxon>
        <taxon>Chordata</taxon>
        <taxon>Craniata</taxon>
        <taxon>Vertebrata</taxon>
        <taxon>Euteleostomi</taxon>
        <taxon>Actinopterygii</taxon>
        <taxon>Neopterygii</taxon>
        <taxon>Teleostei</taxon>
        <taxon>Anguilliformes</taxon>
        <taxon>Anguillidae</taxon>
        <taxon>Anguilla</taxon>
    </lineage>
</organism>
<dbReference type="EMBL" id="GBXM01005641">
    <property type="protein sequence ID" value="JAI02937.1"/>
    <property type="molecule type" value="Transcribed_RNA"/>
</dbReference>
<reference evidence="24" key="1">
    <citation type="submission" date="2014-11" db="EMBL/GenBank/DDBJ databases">
        <authorList>
            <person name="Amaro Gonzalez C."/>
        </authorList>
    </citation>
    <scope>NUCLEOTIDE SEQUENCE</scope>
</reference>
<dbReference type="PROSITE" id="PS00279">
    <property type="entry name" value="MACPF_1"/>
    <property type="match status" value="1"/>
</dbReference>
<keyword evidence="14" id="KW-0473">Membrane attack complex</keyword>
<dbReference type="InterPro" id="IPR020864">
    <property type="entry name" value="MACPF"/>
</dbReference>
<keyword evidence="7" id="KW-0245">EGF-like domain</keyword>
<evidence type="ECO:0000256" key="17">
    <source>
        <dbReference type="ARBA" id="ARBA00023162"/>
    </source>
</evidence>
<dbReference type="GO" id="GO:0006958">
    <property type="term" value="P:complement activation, classical pathway"/>
    <property type="evidence" value="ECO:0007669"/>
    <property type="project" value="UniProtKB-KW"/>
</dbReference>
<evidence type="ECO:0000256" key="18">
    <source>
        <dbReference type="ARBA" id="ARBA00023180"/>
    </source>
</evidence>
<dbReference type="PANTHER" id="PTHR45742:SF3">
    <property type="entry name" value="COMPLEMENT COMPONENT C9"/>
    <property type="match status" value="1"/>
</dbReference>
<dbReference type="Pfam" id="PF00057">
    <property type="entry name" value="Ldl_recept_a"/>
    <property type="match status" value="1"/>
</dbReference>
<accession>A0A0E9XKI0</accession>